<feature type="region of interest" description="Disordered" evidence="6">
    <location>
        <begin position="333"/>
        <end position="390"/>
    </location>
</feature>
<keyword evidence="1" id="KW-0343">GTPase activation</keyword>
<dbReference type="KEGG" id="abp:AGABI1DRAFT114668"/>
<feature type="region of interest" description="Disordered" evidence="6">
    <location>
        <begin position="93"/>
        <end position="114"/>
    </location>
</feature>
<evidence type="ECO:0000256" key="3">
    <source>
        <dbReference type="ARBA" id="ARBA00022771"/>
    </source>
</evidence>
<feature type="domain" description="Arf-GAP" evidence="7">
    <location>
        <begin position="14"/>
        <end position="137"/>
    </location>
</feature>
<accession>K5WSH1</accession>
<dbReference type="eggNOG" id="KOG0703">
    <property type="taxonomic scope" value="Eukaryota"/>
</dbReference>
<organism evidence="8 9">
    <name type="scientific">Agaricus bisporus var. burnettii (strain JB137-S8 / ATCC MYA-4627 / FGSC 10392)</name>
    <name type="common">White button mushroom</name>
    <dbReference type="NCBI Taxonomy" id="597362"/>
    <lineage>
        <taxon>Eukaryota</taxon>
        <taxon>Fungi</taxon>
        <taxon>Dikarya</taxon>
        <taxon>Basidiomycota</taxon>
        <taxon>Agaricomycotina</taxon>
        <taxon>Agaricomycetes</taxon>
        <taxon>Agaricomycetidae</taxon>
        <taxon>Agaricales</taxon>
        <taxon>Agaricineae</taxon>
        <taxon>Agaricaceae</taxon>
        <taxon>Agaricus</taxon>
    </lineage>
</organism>
<dbReference type="InterPro" id="IPR037278">
    <property type="entry name" value="ARFGAP/RecO"/>
</dbReference>
<evidence type="ECO:0000313" key="9">
    <source>
        <dbReference type="Proteomes" id="UP000008493"/>
    </source>
</evidence>
<dbReference type="CDD" id="cd08204">
    <property type="entry name" value="ArfGap"/>
    <property type="match status" value="1"/>
</dbReference>
<feature type="region of interest" description="Disordered" evidence="6">
    <location>
        <begin position="138"/>
        <end position="170"/>
    </location>
</feature>
<feature type="region of interest" description="Disordered" evidence="6">
    <location>
        <begin position="190"/>
        <end position="215"/>
    </location>
</feature>
<dbReference type="Pfam" id="PF01412">
    <property type="entry name" value="ArfGap"/>
    <property type="match status" value="1"/>
</dbReference>
<dbReference type="FunFam" id="1.10.220.150:FF:000009">
    <property type="entry name" value="stromal membrane-associated protein 1 isoform X1"/>
    <property type="match status" value="1"/>
</dbReference>
<feature type="region of interest" description="Disordered" evidence="6">
    <location>
        <begin position="463"/>
        <end position="483"/>
    </location>
</feature>
<feature type="compositionally biased region" description="Low complexity" evidence="6">
    <location>
        <begin position="192"/>
        <end position="209"/>
    </location>
</feature>
<dbReference type="OMA" id="SGHRSSW"/>
<dbReference type="GO" id="GO:0008270">
    <property type="term" value="F:zinc ion binding"/>
    <property type="evidence" value="ECO:0007669"/>
    <property type="project" value="UniProtKB-KW"/>
</dbReference>
<dbReference type="InterPro" id="IPR051718">
    <property type="entry name" value="ARF_GTPase-activating"/>
</dbReference>
<dbReference type="HOGENOM" id="CLU_027009_1_0_1"/>
<dbReference type="SUPFAM" id="SSF57863">
    <property type="entry name" value="ArfGap/RecO-like zinc finger"/>
    <property type="match status" value="1"/>
</dbReference>
<keyword evidence="4" id="KW-0862">Zinc</keyword>
<protein>
    <recommendedName>
        <fullName evidence="7">Arf-GAP domain-containing protein</fullName>
    </recommendedName>
</protein>
<gene>
    <name evidence="8" type="ORF">AGABI1DRAFT_114668</name>
</gene>
<feature type="compositionally biased region" description="Low complexity" evidence="6">
    <location>
        <begin position="360"/>
        <end position="390"/>
    </location>
</feature>
<dbReference type="GO" id="GO:0005737">
    <property type="term" value="C:cytoplasm"/>
    <property type="evidence" value="ECO:0007669"/>
    <property type="project" value="TreeGrafter"/>
</dbReference>
<feature type="compositionally biased region" description="Low complexity" evidence="6">
    <location>
        <begin position="142"/>
        <end position="168"/>
    </location>
</feature>
<dbReference type="FunCoup" id="K5WSH1">
    <property type="interactions" value="334"/>
</dbReference>
<dbReference type="Gene3D" id="1.10.220.150">
    <property type="entry name" value="Arf GTPase activating protein"/>
    <property type="match status" value="1"/>
</dbReference>
<evidence type="ECO:0000256" key="6">
    <source>
        <dbReference type="SAM" id="MobiDB-lite"/>
    </source>
</evidence>
<dbReference type="InterPro" id="IPR038508">
    <property type="entry name" value="ArfGAP_dom_sf"/>
</dbReference>
<dbReference type="EMBL" id="JH971392">
    <property type="protein sequence ID" value="EKM78366.1"/>
    <property type="molecule type" value="Genomic_DNA"/>
</dbReference>
<dbReference type="AlphaFoldDB" id="K5WSH1"/>
<feature type="compositionally biased region" description="Pro residues" evidence="6">
    <location>
        <begin position="346"/>
        <end position="359"/>
    </location>
</feature>
<reference evidence="9" key="1">
    <citation type="journal article" date="2012" name="Proc. Natl. Acad. Sci. U.S.A.">
        <title>Genome sequence of the button mushroom Agaricus bisporus reveals mechanisms governing adaptation to a humic-rich ecological niche.</title>
        <authorList>
            <person name="Morin E."/>
            <person name="Kohler A."/>
            <person name="Baker A.R."/>
            <person name="Foulongne-Oriol M."/>
            <person name="Lombard V."/>
            <person name="Nagy L.G."/>
            <person name="Ohm R.A."/>
            <person name="Patyshakuliyeva A."/>
            <person name="Brun A."/>
            <person name="Aerts A.L."/>
            <person name="Bailey A.M."/>
            <person name="Billette C."/>
            <person name="Coutinho P.M."/>
            <person name="Deakin G."/>
            <person name="Doddapaneni H."/>
            <person name="Floudas D."/>
            <person name="Grimwood J."/>
            <person name="Hilden K."/>
            <person name="Kuees U."/>
            <person name="LaButti K.M."/>
            <person name="Lapidus A."/>
            <person name="Lindquist E.A."/>
            <person name="Lucas S.M."/>
            <person name="Murat C."/>
            <person name="Riley R.W."/>
            <person name="Salamov A.A."/>
            <person name="Schmutz J."/>
            <person name="Subramanian V."/>
            <person name="Woesten H.A.B."/>
            <person name="Xu J."/>
            <person name="Eastwood D.C."/>
            <person name="Foster G.D."/>
            <person name="Sonnenberg A.S."/>
            <person name="Cullen D."/>
            <person name="de Vries R.P."/>
            <person name="Lundell T."/>
            <person name="Hibbett D.S."/>
            <person name="Henrissat B."/>
            <person name="Burton K.S."/>
            <person name="Kerrigan R.W."/>
            <person name="Challen M.P."/>
            <person name="Grigoriev I.V."/>
            <person name="Martin F."/>
        </authorList>
    </citation>
    <scope>NUCLEOTIDE SEQUENCE [LARGE SCALE GENOMIC DNA]</scope>
    <source>
        <strain evidence="9">JB137-S8 / ATCC MYA-4627 / FGSC 10392</strain>
    </source>
</reference>
<dbReference type="PRINTS" id="PR00405">
    <property type="entry name" value="REVINTRACTNG"/>
</dbReference>
<dbReference type="SMART" id="SM00105">
    <property type="entry name" value="ArfGap"/>
    <property type="match status" value="1"/>
</dbReference>
<dbReference type="Proteomes" id="UP000008493">
    <property type="component" value="Unassembled WGS sequence"/>
</dbReference>
<dbReference type="OrthoDB" id="10266696at2759"/>
<dbReference type="PANTHER" id="PTHR45705:SF1">
    <property type="entry name" value="FI20236P1"/>
    <property type="match status" value="1"/>
</dbReference>
<dbReference type="RefSeq" id="XP_007331033.1">
    <property type="nucleotide sequence ID" value="XM_007330971.1"/>
</dbReference>
<dbReference type="InParanoid" id="K5WSH1"/>
<keyword evidence="3 5" id="KW-0863">Zinc-finger</keyword>
<evidence type="ECO:0000256" key="1">
    <source>
        <dbReference type="ARBA" id="ARBA00022468"/>
    </source>
</evidence>
<sequence>MSSSTNKLTIERNQRLLLELASKPGNDVCADCKSRNPRWASHNLGIFICVGCASIHRKIGTHISKVKSLTLDSWTKDQVDKMREIGNVKSNAIYNPNEVRNPPPTVLDDPTRDNDLEQYIRSKYEYRRFLDKKALATSRLGPSRSASSVPTATAAPPTQPTRPSAQPRVDSMPATATNIAADMFSTTKAHLQPRPTTQPPITQSQPTRSISQPAISQNPLVQSAPAKRPEGVWADLVSLQGPSSNASLPLQYQAGNPTFSGMTAGNTMPIGLPGASVNMTASGLPLRTSSLNPTSQSYFATGVLLIQTITHFDLMTLLTGFNQINQSFLPQMPQMQPQPTSVPFHQPTPLPSSPMPPQFQPQFVSSSPNPQYLAPSPSAQLMPSPSPQLQPTMPNPSFQPAFGNSTANGFAPGYMTPSPQPMMAAMPGQTQMSGMGMQPMGTFNPGMMQPQQQPMTMNGQYGQGQHMQGGFPGQAGTQQWGPL</sequence>
<dbReference type="GeneID" id="18824415"/>
<dbReference type="InterPro" id="IPR001164">
    <property type="entry name" value="ArfGAP_dom"/>
</dbReference>
<evidence type="ECO:0000256" key="4">
    <source>
        <dbReference type="ARBA" id="ARBA00022833"/>
    </source>
</evidence>
<keyword evidence="9" id="KW-1185">Reference proteome</keyword>
<dbReference type="PROSITE" id="PS50115">
    <property type="entry name" value="ARFGAP"/>
    <property type="match status" value="1"/>
</dbReference>
<dbReference type="GO" id="GO:0005096">
    <property type="term" value="F:GTPase activator activity"/>
    <property type="evidence" value="ECO:0007669"/>
    <property type="project" value="UniProtKB-KW"/>
</dbReference>
<keyword evidence="2" id="KW-0479">Metal-binding</keyword>
<name>K5WSH1_AGABU</name>
<dbReference type="PANTHER" id="PTHR45705">
    <property type="entry name" value="FI20236P1"/>
    <property type="match status" value="1"/>
</dbReference>
<proteinExistence type="predicted"/>
<evidence type="ECO:0000256" key="5">
    <source>
        <dbReference type="PROSITE-ProRule" id="PRU00288"/>
    </source>
</evidence>
<evidence type="ECO:0000259" key="7">
    <source>
        <dbReference type="PROSITE" id="PS50115"/>
    </source>
</evidence>
<evidence type="ECO:0000313" key="8">
    <source>
        <dbReference type="EMBL" id="EKM78366.1"/>
    </source>
</evidence>
<evidence type="ECO:0000256" key="2">
    <source>
        <dbReference type="ARBA" id="ARBA00022723"/>
    </source>
</evidence>